<protein>
    <submittedName>
        <fullName evidence="2">Uncharacterized protein</fullName>
    </submittedName>
</protein>
<dbReference type="EMBL" id="LQRC01000079">
    <property type="protein sequence ID" value="KXT73036.1"/>
    <property type="molecule type" value="Genomic_DNA"/>
</dbReference>
<keyword evidence="1" id="KW-1133">Transmembrane helix</keyword>
<dbReference type="PATRIC" id="fig|1302.21.peg.562"/>
<keyword evidence="1" id="KW-0472">Membrane</keyword>
<dbReference type="AlphaFoldDB" id="A0A139NAD0"/>
<evidence type="ECO:0000256" key="1">
    <source>
        <dbReference type="SAM" id="Phobius"/>
    </source>
</evidence>
<gene>
    <name evidence="2" type="ORF">SGODD07_00498</name>
</gene>
<dbReference type="Proteomes" id="UP000070096">
    <property type="component" value="Unassembled WGS sequence"/>
</dbReference>
<comment type="caution">
    <text evidence="2">The sequence shown here is derived from an EMBL/GenBank/DDBJ whole genome shotgun (WGS) entry which is preliminary data.</text>
</comment>
<reference evidence="2 3" key="1">
    <citation type="submission" date="2016-01" db="EMBL/GenBank/DDBJ databases">
        <title>Highly variable Streptococcus oralis are common among viridans streptococci isolated from primates.</title>
        <authorList>
            <person name="Denapaite D."/>
            <person name="Rieger M."/>
            <person name="Koendgen S."/>
            <person name="Brueckner R."/>
            <person name="Ochigava I."/>
            <person name="Kappeler P."/>
            <person name="Maetz-Rensing K."/>
            <person name="Leendertz F."/>
            <person name="Hakenbeck R."/>
        </authorList>
    </citation>
    <scope>NUCLEOTIDE SEQUENCE [LARGE SCALE GENOMIC DNA]</scope>
    <source>
        <strain evidence="2 3">DD07</strain>
    </source>
</reference>
<keyword evidence="1" id="KW-0812">Transmembrane</keyword>
<name>A0A139NAD0_STRGN</name>
<evidence type="ECO:0000313" key="2">
    <source>
        <dbReference type="EMBL" id="KXT73036.1"/>
    </source>
</evidence>
<proteinExistence type="predicted"/>
<organism evidence="2 3">
    <name type="scientific">Streptococcus gordonii</name>
    <dbReference type="NCBI Taxonomy" id="1302"/>
    <lineage>
        <taxon>Bacteria</taxon>
        <taxon>Bacillati</taxon>
        <taxon>Bacillota</taxon>
        <taxon>Bacilli</taxon>
        <taxon>Lactobacillales</taxon>
        <taxon>Streptococcaceae</taxon>
        <taxon>Streptococcus</taxon>
    </lineage>
</organism>
<evidence type="ECO:0000313" key="3">
    <source>
        <dbReference type="Proteomes" id="UP000070096"/>
    </source>
</evidence>
<accession>A0A139NAD0</accession>
<sequence length="92" mass="10670">MNKKLLNYFKWGNITYLFLVAIDLLVELFQINESGTVLTLFGVKIISRITPSELNTTFLLHHRLIISYIVTMAVFLLAGYLLNKRKLRENPV</sequence>
<feature type="transmembrane region" description="Helical" evidence="1">
    <location>
        <begin position="64"/>
        <end position="82"/>
    </location>
</feature>
<feature type="transmembrane region" description="Helical" evidence="1">
    <location>
        <begin position="12"/>
        <end position="31"/>
    </location>
</feature>